<keyword evidence="2 5" id="KW-0812">Transmembrane</keyword>
<keyword evidence="3 5" id="KW-1133">Transmembrane helix</keyword>
<evidence type="ECO:0000256" key="4">
    <source>
        <dbReference type="ARBA" id="ARBA00023136"/>
    </source>
</evidence>
<feature type="transmembrane region" description="Helical" evidence="5">
    <location>
        <begin position="153"/>
        <end position="175"/>
    </location>
</feature>
<gene>
    <name evidence="6" type="ORF">NWE73_13450</name>
</gene>
<comment type="subcellular location">
    <subcellularLocation>
        <location evidence="1">Membrane</location>
        <topology evidence="1">Multi-pass membrane protein</topology>
    </subcellularLocation>
</comment>
<evidence type="ECO:0000313" key="6">
    <source>
        <dbReference type="EMBL" id="MDG0817381.1"/>
    </source>
</evidence>
<dbReference type="Proteomes" id="UP001152321">
    <property type="component" value="Unassembled WGS sequence"/>
</dbReference>
<evidence type="ECO:0000256" key="1">
    <source>
        <dbReference type="ARBA" id="ARBA00004141"/>
    </source>
</evidence>
<reference evidence="6" key="1">
    <citation type="submission" date="2022-08" db="EMBL/GenBank/DDBJ databases">
        <title>Novel Bdellovibrio Species Isolated from Svalbard: Designation Bdellovibrio svalbardensis.</title>
        <authorList>
            <person name="Mitchell R.J."/>
            <person name="Choi S.Y."/>
        </authorList>
    </citation>
    <scope>NUCLEOTIDE SEQUENCE</scope>
    <source>
        <strain evidence="6">PAP01</strain>
    </source>
</reference>
<feature type="transmembrane region" description="Helical" evidence="5">
    <location>
        <begin position="221"/>
        <end position="252"/>
    </location>
</feature>
<feature type="transmembrane region" description="Helical" evidence="5">
    <location>
        <begin position="114"/>
        <end position="133"/>
    </location>
</feature>
<name>A0ABT6DNH4_9BACT</name>
<feature type="transmembrane region" description="Helical" evidence="5">
    <location>
        <begin position="86"/>
        <end position="108"/>
    </location>
</feature>
<evidence type="ECO:0000256" key="3">
    <source>
        <dbReference type="ARBA" id="ARBA00022989"/>
    </source>
</evidence>
<dbReference type="InterPro" id="IPR059112">
    <property type="entry name" value="CysZ/EI24"/>
</dbReference>
<accession>A0ABT6DNH4</accession>
<feature type="transmembrane region" description="Helical" evidence="5">
    <location>
        <begin position="44"/>
        <end position="65"/>
    </location>
</feature>
<dbReference type="EMBL" id="JANRMI010000004">
    <property type="protein sequence ID" value="MDG0817381.1"/>
    <property type="molecule type" value="Genomic_DNA"/>
</dbReference>
<evidence type="ECO:0000313" key="7">
    <source>
        <dbReference type="Proteomes" id="UP001152321"/>
    </source>
</evidence>
<sequence>MNDFWHDEPIEALASVERKVKYLEMSKILEALRQSFESLLSLRMFLLVIIPPMFAVGVIFFIFFASWEGWSLGLTNFLHTFGPMNWLENLIGFHEIAGFVAMIALVLLFIPMAYLTAVIFTSIFVLPIALKWVAEADFKHLEKKRGGSIVGSLWNTLFATGVFVVAFFVTLPLWFLPGFQLLVPLILTSWLNKKVFLYDVLQDYASQEERRQIEKEESHRLYGMGMLLGLCSYIPLAIFIVPVFSALSYTYYGLNELSRRRGLVQGKS</sequence>
<comment type="caution">
    <text evidence="6">The sequence shown here is derived from an EMBL/GenBank/DDBJ whole genome shotgun (WGS) entry which is preliminary data.</text>
</comment>
<feature type="transmembrane region" description="Helical" evidence="5">
    <location>
        <begin position="181"/>
        <end position="201"/>
    </location>
</feature>
<dbReference type="Pfam" id="PF07264">
    <property type="entry name" value="EI24"/>
    <property type="match status" value="1"/>
</dbReference>
<protein>
    <submittedName>
        <fullName evidence="6">EI24 domain-containing protein</fullName>
    </submittedName>
</protein>
<evidence type="ECO:0000256" key="2">
    <source>
        <dbReference type="ARBA" id="ARBA00022692"/>
    </source>
</evidence>
<organism evidence="6 7">
    <name type="scientific">Bdellovibrio svalbardensis</name>
    <dbReference type="NCBI Taxonomy" id="2972972"/>
    <lineage>
        <taxon>Bacteria</taxon>
        <taxon>Pseudomonadati</taxon>
        <taxon>Bdellovibrionota</taxon>
        <taxon>Bdellovibrionia</taxon>
        <taxon>Bdellovibrionales</taxon>
        <taxon>Pseudobdellovibrionaceae</taxon>
        <taxon>Bdellovibrio</taxon>
    </lineage>
</organism>
<dbReference type="RefSeq" id="WP_277578856.1">
    <property type="nucleotide sequence ID" value="NZ_JANRMI010000004.1"/>
</dbReference>
<proteinExistence type="predicted"/>
<keyword evidence="4 5" id="KW-0472">Membrane</keyword>
<keyword evidence="7" id="KW-1185">Reference proteome</keyword>
<evidence type="ECO:0000256" key="5">
    <source>
        <dbReference type="SAM" id="Phobius"/>
    </source>
</evidence>